<dbReference type="EMBL" id="JAAGVY010000016">
    <property type="protein sequence ID" value="NEN23831.1"/>
    <property type="molecule type" value="Genomic_DNA"/>
</dbReference>
<name>A0A7K3WRZ5_9FLAO</name>
<protein>
    <submittedName>
        <fullName evidence="2">Uncharacterized protein</fullName>
    </submittedName>
</protein>
<evidence type="ECO:0000256" key="1">
    <source>
        <dbReference type="SAM" id="SignalP"/>
    </source>
</evidence>
<dbReference type="AlphaFoldDB" id="A0A7K3WRZ5"/>
<accession>A0A7K3WRZ5</accession>
<feature type="chain" id="PRO_5029536700" evidence="1">
    <location>
        <begin position="22"/>
        <end position="138"/>
    </location>
</feature>
<gene>
    <name evidence="2" type="ORF">G3O08_09990</name>
</gene>
<dbReference type="Pfam" id="PF26622">
    <property type="entry name" value="DUF8199"/>
    <property type="match status" value="1"/>
</dbReference>
<sequence length="138" mass="15515">MKKVSAILLALLILSSNLSIALSTHFCGGKAVKSEFSIGNYDLDCGMADMESCNDLDWNFNKIQATPCCENQHSFFKINDRYQNLGAIDFGFIPFAIVKDFSLQVSSIVQTFPKALFQTYKPPLPKQAVFILYQVFRL</sequence>
<comment type="caution">
    <text evidence="2">The sequence shown here is derived from an EMBL/GenBank/DDBJ whole genome shotgun (WGS) entry which is preliminary data.</text>
</comment>
<reference evidence="2 3" key="1">
    <citation type="submission" date="2020-02" db="EMBL/GenBank/DDBJ databases">
        <title>Out from the shadows clarifying the taxonomy of the family Cryomorphaceae and related taxa by utilizing the GTDB taxonomic framework.</title>
        <authorList>
            <person name="Bowman J.P."/>
        </authorList>
    </citation>
    <scope>NUCLEOTIDE SEQUENCE [LARGE SCALE GENOMIC DNA]</scope>
    <source>
        <strain evidence="2 3">QSSC 1-22</strain>
    </source>
</reference>
<dbReference type="NCBIfam" id="NF047658">
    <property type="entry name" value="HYC_CC_PP"/>
    <property type="match status" value="1"/>
</dbReference>
<evidence type="ECO:0000313" key="2">
    <source>
        <dbReference type="EMBL" id="NEN23831.1"/>
    </source>
</evidence>
<keyword evidence="3" id="KW-1185">Reference proteome</keyword>
<keyword evidence="1" id="KW-0732">Signal</keyword>
<dbReference type="InterPro" id="IPR058512">
    <property type="entry name" value="DUF8199"/>
</dbReference>
<organism evidence="2 3">
    <name type="scientific">Cryomorpha ignava</name>
    <dbReference type="NCBI Taxonomy" id="101383"/>
    <lineage>
        <taxon>Bacteria</taxon>
        <taxon>Pseudomonadati</taxon>
        <taxon>Bacteroidota</taxon>
        <taxon>Flavobacteriia</taxon>
        <taxon>Flavobacteriales</taxon>
        <taxon>Cryomorphaceae</taxon>
        <taxon>Cryomorpha</taxon>
    </lineage>
</organism>
<dbReference type="Proteomes" id="UP000486602">
    <property type="component" value="Unassembled WGS sequence"/>
</dbReference>
<proteinExistence type="predicted"/>
<evidence type="ECO:0000313" key="3">
    <source>
        <dbReference type="Proteomes" id="UP000486602"/>
    </source>
</evidence>
<dbReference type="RefSeq" id="WP_163285225.1">
    <property type="nucleotide sequence ID" value="NZ_JAAGVY010000016.1"/>
</dbReference>
<feature type="signal peptide" evidence="1">
    <location>
        <begin position="1"/>
        <end position="21"/>
    </location>
</feature>
<dbReference type="InterPro" id="IPR058060">
    <property type="entry name" value="HYC_CC_PP"/>
</dbReference>